<comment type="caution">
    <text evidence="6">The sequence shown here is derived from an EMBL/GenBank/DDBJ whole genome shotgun (WGS) entry which is preliminary data.</text>
</comment>
<accession>A0A1R1EAV6</accession>
<evidence type="ECO:0000256" key="2">
    <source>
        <dbReference type="ARBA" id="ARBA00023125"/>
    </source>
</evidence>
<feature type="transmembrane region" description="Helical" evidence="4">
    <location>
        <begin position="12"/>
        <end position="32"/>
    </location>
</feature>
<dbReference type="Proteomes" id="UP000187172">
    <property type="component" value="Unassembled WGS sequence"/>
</dbReference>
<evidence type="ECO:0000256" key="1">
    <source>
        <dbReference type="ARBA" id="ARBA00023015"/>
    </source>
</evidence>
<evidence type="ECO:0000259" key="5">
    <source>
        <dbReference type="PROSITE" id="PS01124"/>
    </source>
</evidence>
<dbReference type="EMBL" id="MRTP01000015">
    <property type="protein sequence ID" value="OMF48946.1"/>
    <property type="molecule type" value="Genomic_DNA"/>
</dbReference>
<dbReference type="Pfam" id="PF17853">
    <property type="entry name" value="GGDEF_2"/>
    <property type="match status" value="1"/>
</dbReference>
<dbReference type="GO" id="GO:0003700">
    <property type="term" value="F:DNA-binding transcription factor activity"/>
    <property type="evidence" value="ECO:0007669"/>
    <property type="project" value="InterPro"/>
</dbReference>
<protein>
    <submittedName>
        <fullName evidence="6">AraC family transcriptional regulator</fullName>
    </submittedName>
</protein>
<dbReference type="SUPFAM" id="SSF46689">
    <property type="entry name" value="Homeodomain-like"/>
    <property type="match status" value="1"/>
</dbReference>
<keyword evidence="4" id="KW-0812">Transmembrane</keyword>
<organism evidence="6 7">
    <name type="scientific">Paenibacillus rhizosphaerae</name>
    <dbReference type="NCBI Taxonomy" id="297318"/>
    <lineage>
        <taxon>Bacteria</taxon>
        <taxon>Bacillati</taxon>
        <taxon>Bacillota</taxon>
        <taxon>Bacilli</taxon>
        <taxon>Bacillales</taxon>
        <taxon>Paenibacillaceae</taxon>
        <taxon>Paenibacillus</taxon>
    </lineage>
</organism>
<proteinExistence type="predicted"/>
<dbReference type="STRING" id="297318.BK138_30735"/>
<keyword evidence="4" id="KW-0472">Membrane</keyword>
<evidence type="ECO:0000313" key="7">
    <source>
        <dbReference type="Proteomes" id="UP000187172"/>
    </source>
</evidence>
<gene>
    <name evidence="6" type="ORF">BK138_30735</name>
</gene>
<feature type="domain" description="HTH araC/xylS-type" evidence="5">
    <location>
        <begin position="644"/>
        <end position="743"/>
    </location>
</feature>
<dbReference type="InterPro" id="IPR020449">
    <property type="entry name" value="Tscrpt_reg_AraC-type_HTH"/>
</dbReference>
<reference evidence="6 7" key="1">
    <citation type="submission" date="2016-11" db="EMBL/GenBank/DDBJ databases">
        <title>Paenibacillus species isolates.</title>
        <authorList>
            <person name="Beno S.M."/>
        </authorList>
    </citation>
    <scope>NUCLEOTIDE SEQUENCE [LARGE SCALE GENOMIC DNA]</scope>
    <source>
        <strain evidence="6 7">FSL R5-0378</strain>
    </source>
</reference>
<dbReference type="InterPro" id="IPR041522">
    <property type="entry name" value="CdaR_GGDEF"/>
</dbReference>
<evidence type="ECO:0000256" key="3">
    <source>
        <dbReference type="ARBA" id="ARBA00023163"/>
    </source>
</evidence>
<dbReference type="PANTHER" id="PTHR43280">
    <property type="entry name" value="ARAC-FAMILY TRANSCRIPTIONAL REGULATOR"/>
    <property type="match status" value="1"/>
</dbReference>
<feature type="transmembrane region" description="Helical" evidence="4">
    <location>
        <begin position="259"/>
        <end position="287"/>
    </location>
</feature>
<dbReference type="PRINTS" id="PR00032">
    <property type="entry name" value="HTHARAC"/>
</dbReference>
<dbReference type="RefSeq" id="WP_076175680.1">
    <property type="nucleotide sequence ID" value="NZ_MRTP01000015.1"/>
</dbReference>
<dbReference type="PANTHER" id="PTHR43280:SF28">
    <property type="entry name" value="HTH-TYPE TRANSCRIPTIONAL ACTIVATOR RHAS"/>
    <property type="match status" value="1"/>
</dbReference>
<keyword evidence="3" id="KW-0804">Transcription</keyword>
<evidence type="ECO:0000256" key="4">
    <source>
        <dbReference type="SAM" id="Phobius"/>
    </source>
</evidence>
<dbReference type="InterPro" id="IPR009057">
    <property type="entry name" value="Homeodomain-like_sf"/>
</dbReference>
<dbReference type="PROSITE" id="PS01124">
    <property type="entry name" value="HTH_ARAC_FAMILY_2"/>
    <property type="match status" value="1"/>
</dbReference>
<dbReference type="AlphaFoldDB" id="A0A1R1EAV6"/>
<keyword evidence="2" id="KW-0238">DNA-binding</keyword>
<evidence type="ECO:0000313" key="6">
    <source>
        <dbReference type="EMBL" id="OMF48946.1"/>
    </source>
</evidence>
<dbReference type="InterPro" id="IPR018060">
    <property type="entry name" value="HTH_AraC"/>
</dbReference>
<dbReference type="GO" id="GO:0043565">
    <property type="term" value="F:sequence-specific DNA binding"/>
    <property type="evidence" value="ECO:0007669"/>
    <property type="project" value="InterPro"/>
</dbReference>
<keyword evidence="1" id="KW-0805">Transcription regulation</keyword>
<name>A0A1R1EAV6_9BACL</name>
<keyword evidence="4" id="KW-1133">Transmembrane helix</keyword>
<dbReference type="Pfam" id="PF12833">
    <property type="entry name" value="HTH_18"/>
    <property type="match status" value="1"/>
</dbReference>
<sequence>MRNSWYRRMLLSYFPIFLITVTILVFLSFLVVNEISQKETVKADQISTGYIVDTVQMALKEIEMNALDEVERNSRYNDFLQADGPHERDAVYAVVDSLRTLAAKDELVDSVYVYRSGDRQTLTTSGLLEWDEFADRPFVELALGQPAYQGWSLIRDYHEMGSDAKRRVISMYKRAPLPFGTQGFVVINVNMYALEQKIRTMKDTDVSFLQIRDREGNLIFSTRPSEPGDAEAAEGRILNRIPFQATGWTFESGIAAGQLFMWVSVVSYIWIVIGVGTVLAAVAYLLYITKRNYKPIRAMMHRIEAVRDRMDPPGGAKSDELLLIDRALENLIRQTADYEKQQQENMLIARRQLFIDLVQGERLGDAGERLDRLKPLPVQVTGPYLLVLVEILEFPRFQQGFSVQDQSTLKFALTNVLQEMARDEGLHGWGEWTEANRMGLLLGVSPDVTEEETQERIRRLSERGIAWTHDHLGLSLMVSVGPRSDSWEEVSASYQAAARALQHKLSLGQRAFILSEDMPANAATRTYTHLQGIAEFVKQFRLSDGDWRSRLERIFDDLKADALKDEDIRMLLLTMMEMLAREVGDLSEQLQSCFTGERAGSWRRAVEETTSLDKLRSLFTEQLAEIYRTFVAVSETKSHRAMIVEMKAYIEENFADPDLSLKHLSDRFQISGKYASYLFKEEFNMKFVDFMVQLRMAKAERLLLETDDTVQHIALQVGYANSITFGRTFKREVGVTPGDYRKLKAKSQRDVPI</sequence>
<dbReference type="SMART" id="SM00342">
    <property type="entry name" value="HTH_ARAC"/>
    <property type="match status" value="1"/>
</dbReference>
<keyword evidence="7" id="KW-1185">Reference proteome</keyword>
<dbReference type="Gene3D" id="1.10.10.60">
    <property type="entry name" value="Homeodomain-like"/>
    <property type="match status" value="2"/>
</dbReference>